<dbReference type="Proteomes" id="UP000606786">
    <property type="component" value="Unassembled WGS sequence"/>
</dbReference>
<dbReference type="GO" id="GO:0046872">
    <property type="term" value="F:metal ion binding"/>
    <property type="evidence" value="ECO:0007669"/>
    <property type="project" value="UniProtKB-KW"/>
</dbReference>
<feature type="domain" description="DDE Tnp4" evidence="3">
    <location>
        <begin position="4"/>
        <end position="62"/>
    </location>
</feature>
<keyword evidence="2" id="KW-0479">Metal-binding</keyword>
<dbReference type="EMBL" id="CAJHJT010000012">
    <property type="protein sequence ID" value="CAD6996802.1"/>
    <property type="molecule type" value="Genomic_DNA"/>
</dbReference>
<evidence type="ECO:0000256" key="2">
    <source>
        <dbReference type="ARBA" id="ARBA00022723"/>
    </source>
</evidence>
<comment type="caution">
    <text evidence="4">The sequence shown here is derived from an EMBL/GenBank/DDBJ whole genome shotgun (WGS) entry which is preliminary data.</text>
</comment>
<gene>
    <name evidence="4" type="ORF">CCAP1982_LOCUS5475</name>
</gene>
<accession>A0A811UC18</accession>
<protein>
    <submittedName>
        <fullName evidence="4">(Mediterranean fruit fly) hypothetical protein</fullName>
    </submittedName>
</protein>
<comment type="cofactor">
    <cofactor evidence="1">
        <name>a divalent metal cation</name>
        <dbReference type="ChEBI" id="CHEBI:60240"/>
    </cofactor>
</comment>
<evidence type="ECO:0000313" key="4">
    <source>
        <dbReference type="EMBL" id="CAD6996802.1"/>
    </source>
</evidence>
<dbReference type="AlphaFoldDB" id="A0A811UC18"/>
<reference evidence="4" key="1">
    <citation type="submission" date="2020-11" db="EMBL/GenBank/DDBJ databases">
        <authorList>
            <person name="Whitehead M."/>
        </authorList>
    </citation>
    <scope>NUCLEOTIDE SEQUENCE</scope>
    <source>
        <strain evidence="4">EGII</strain>
    </source>
</reference>
<evidence type="ECO:0000256" key="1">
    <source>
        <dbReference type="ARBA" id="ARBA00001968"/>
    </source>
</evidence>
<evidence type="ECO:0000313" key="5">
    <source>
        <dbReference type="Proteomes" id="UP000606786"/>
    </source>
</evidence>
<proteinExistence type="predicted"/>
<sequence length="69" mass="7661">MANRNPKSPPELYFNEVVAGILNGLDTAVVMLTSRFRCLKTILPYDHQAAANIVTTCVTIHNYLLSKDP</sequence>
<dbReference type="OrthoDB" id="2430314at2759"/>
<keyword evidence="5" id="KW-1185">Reference proteome</keyword>
<name>A0A811UC18_CERCA</name>
<dbReference type="InterPro" id="IPR027806">
    <property type="entry name" value="HARBI1_dom"/>
</dbReference>
<organism evidence="4 5">
    <name type="scientific">Ceratitis capitata</name>
    <name type="common">Mediterranean fruit fly</name>
    <name type="synonym">Tephritis capitata</name>
    <dbReference type="NCBI Taxonomy" id="7213"/>
    <lineage>
        <taxon>Eukaryota</taxon>
        <taxon>Metazoa</taxon>
        <taxon>Ecdysozoa</taxon>
        <taxon>Arthropoda</taxon>
        <taxon>Hexapoda</taxon>
        <taxon>Insecta</taxon>
        <taxon>Pterygota</taxon>
        <taxon>Neoptera</taxon>
        <taxon>Endopterygota</taxon>
        <taxon>Diptera</taxon>
        <taxon>Brachycera</taxon>
        <taxon>Muscomorpha</taxon>
        <taxon>Tephritoidea</taxon>
        <taxon>Tephritidae</taxon>
        <taxon>Ceratitis</taxon>
        <taxon>Ceratitis</taxon>
    </lineage>
</organism>
<dbReference type="Pfam" id="PF13359">
    <property type="entry name" value="DDE_Tnp_4"/>
    <property type="match status" value="1"/>
</dbReference>
<evidence type="ECO:0000259" key="3">
    <source>
        <dbReference type="Pfam" id="PF13359"/>
    </source>
</evidence>